<evidence type="ECO:0000259" key="10">
    <source>
        <dbReference type="PROSITE" id="PS00486"/>
    </source>
</evidence>
<keyword evidence="6 8" id="KW-0238">DNA-binding</keyword>
<dbReference type="InterPro" id="IPR007861">
    <property type="entry name" value="DNA_mismatch_repair_MutS_clamp"/>
</dbReference>
<dbReference type="PROSITE" id="PS00486">
    <property type="entry name" value="DNA_MISMATCH_REPAIR_2"/>
    <property type="match status" value="1"/>
</dbReference>
<dbReference type="FunFam" id="3.40.50.300:FF:000896">
    <property type="entry name" value="DNA mismatch repair protein MutS"/>
    <property type="match status" value="1"/>
</dbReference>
<dbReference type="PIRSF" id="PIRSF037677">
    <property type="entry name" value="DNA_mis_repair_Msh6"/>
    <property type="match status" value="1"/>
</dbReference>
<reference evidence="11 13" key="1">
    <citation type="journal article" date="2014" name="Genome Announc.">
        <title>Draft Genome Sequence of Bacillus alcalophilus AV1934, a Classic Alkaliphile Isolated from Human Feces in 1934.</title>
        <authorList>
            <person name="Attie O."/>
            <person name="Jayaprakash A."/>
            <person name="Shah H."/>
            <person name="Paulsen I.T."/>
            <person name="Morino M."/>
            <person name="Takahashi Y."/>
            <person name="Narumi I."/>
            <person name="Sachidanandam R."/>
            <person name="Satoh K."/>
            <person name="Ito M."/>
            <person name="Krulwich T.A."/>
        </authorList>
    </citation>
    <scope>NUCLEOTIDE SEQUENCE [LARGE SCALE GENOMIC DNA]</scope>
    <source>
        <strain evidence="11 13">AV1934</strain>
    </source>
</reference>
<dbReference type="SMART" id="SM00534">
    <property type="entry name" value="MUTSac"/>
    <property type="match status" value="1"/>
</dbReference>
<dbReference type="SUPFAM" id="SSF55271">
    <property type="entry name" value="DNA repair protein MutS, domain I"/>
    <property type="match status" value="1"/>
</dbReference>
<dbReference type="CDD" id="cd03284">
    <property type="entry name" value="ABC_MutS1"/>
    <property type="match status" value="1"/>
</dbReference>
<feature type="binding site" evidence="8">
    <location>
        <begin position="606"/>
        <end position="613"/>
    </location>
    <ligand>
        <name>ATP</name>
        <dbReference type="ChEBI" id="CHEBI:30616"/>
    </ligand>
</feature>
<dbReference type="InterPro" id="IPR005748">
    <property type="entry name" value="DNA_mismatch_repair_MutS"/>
</dbReference>
<dbReference type="SUPFAM" id="SSF53150">
    <property type="entry name" value="DNA repair protein MutS, domain II"/>
    <property type="match status" value="1"/>
</dbReference>
<dbReference type="GO" id="GO:0006298">
    <property type="term" value="P:mismatch repair"/>
    <property type="evidence" value="ECO:0007669"/>
    <property type="project" value="UniProtKB-UniRule"/>
</dbReference>
<comment type="function">
    <text evidence="8">This protein is involved in the repair of mismatches in DNA. It is possible that it carries out the mismatch recognition step. This protein has a weak ATPase activity.</text>
</comment>
<keyword evidence="3 8" id="KW-0547">Nucleotide-binding</keyword>
<dbReference type="Pfam" id="PF00488">
    <property type="entry name" value="MutS_V"/>
    <property type="match status" value="1"/>
</dbReference>
<protein>
    <recommendedName>
        <fullName evidence="2 8">DNA mismatch repair protein MutS</fullName>
    </recommendedName>
</protein>
<feature type="domain" description="DNA mismatch repair proteins mutS family" evidence="10">
    <location>
        <begin position="680"/>
        <end position="696"/>
    </location>
</feature>
<accession>A0A094WR35</accession>
<dbReference type="HAMAP" id="MF_00096">
    <property type="entry name" value="MutS"/>
    <property type="match status" value="1"/>
</dbReference>
<dbReference type="Pfam" id="PF05192">
    <property type="entry name" value="MutS_III"/>
    <property type="match status" value="1"/>
</dbReference>
<keyword evidence="7 8" id="KW-0234">DNA repair</keyword>
<evidence type="ECO:0000256" key="2">
    <source>
        <dbReference type="ARBA" id="ARBA00021982"/>
    </source>
</evidence>
<dbReference type="GO" id="GO:0140664">
    <property type="term" value="F:ATP-dependent DNA damage sensor activity"/>
    <property type="evidence" value="ECO:0007669"/>
    <property type="project" value="InterPro"/>
</dbReference>
<dbReference type="InterPro" id="IPR016151">
    <property type="entry name" value="DNA_mismatch_repair_MutS_N"/>
</dbReference>
<dbReference type="EMBL" id="JALP01000122">
    <property type="protein sequence ID" value="THG90749.1"/>
    <property type="molecule type" value="Genomic_DNA"/>
</dbReference>
<keyword evidence="4 8" id="KW-0227">DNA damage</keyword>
<dbReference type="InterPro" id="IPR007695">
    <property type="entry name" value="DNA_mismatch_repair_MutS-lik_N"/>
</dbReference>
<dbReference type="GO" id="GO:0005829">
    <property type="term" value="C:cytosol"/>
    <property type="evidence" value="ECO:0007669"/>
    <property type="project" value="TreeGrafter"/>
</dbReference>
<dbReference type="PANTHER" id="PTHR11361">
    <property type="entry name" value="DNA MISMATCH REPAIR PROTEIN MUTS FAMILY MEMBER"/>
    <property type="match status" value="1"/>
</dbReference>
<dbReference type="OrthoDB" id="9802448at2"/>
<evidence type="ECO:0000313" key="11">
    <source>
        <dbReference type="EMBL" id="KGA98518.1"/>
    </source>
</evidence>
<name>A0A094WR35_ALKAL</name>
<dbReference type="GO" id="GO:0030983">
    <property type="term" value="F:mismatched DNA binding"/>
    <property type="evidence" value="ECO:0007669"/>
    <property type="project" value="InterPro"/>
</dbReference>
<dbReference type="Pfam" id="PF05190">
    <property type="entry name" value="MutS_IV"/>
    <property type="match status" value="1"/>
</dbReference>
<dbReference type="Gene3D" id="3.40.1170.10">
    <property type="entry name" value="DNA repair protein MutS, domain I"/>
    <property type="match status" value="1"/>
</dbReference>
<dbReference type="eggNOG" id="COG0249">
    <property type="taxonomic scope" value="Bacteria"/>
</dbReference>
<evidence type="ECO:0000313" key="12">
    <source>
        <dbReference type="EMBL" id="THG90749.1"/>
    </source>
</evidence>
<keyword evidence="13" id="KW-1185">Reference proteome</keyword>
<dbReference type="InterPro" id="IPR000432">
    <property type="entry name" value="DNA_mismatch_repair_MutS_C"/>
</dbReference>
<dbReference type="GO" id="GO:0005524">
    <property type="term" value="F:ATP binding"/>
    <property type="evidence" value="ECO:0007669"/>
    <property type="project" value="UniProtKB-UniRule"/>
</dbReference>
<dbReference type="EMBL" id="ALPT02000009">
    <property type="protein sequence ID" value="KGA98518.1"/>
    <property type="molecule type" value="Genomic_DNA"/>
</dbReference>
<dbReference type="InterPro" id="IPR007696">
    <property type="entry name" value="DNA_mismatch_repair_MutS_core"/>
</dbReference>
<dbReference type="FunFam" id="1.10.1420.10:FF:000007">
    <property type="entry name" value="DNA mismatch repair protein MutS"/>
    <property type="match status" value="1"/>
</dbReference>
<dbReference type="Gene3D" id="3.40.50.300">
    <property type="entry name" value="P-loop containing nucleotide triphosphate hydrolases"/>
    <property type="match status" value="1"/>
</dbReference>
<dbReference type="Gene3D" id="3.30.420.110">
    <property type="entry name" value="MutS, connector domain"/>
    <property type="match status" value="1"/>
</dbReference>
<evidence type="ECO:0000256" key="5">
    <source>
        <dbReference type="ARBA" id="ARBA00022840"/>
    </source>
</evidence>
<dbReference type="InterPro" id="IPR017261">
    <property type="entry name" value="DNA_mismatch_repair_MutS/MSH"/>
</dbReference>
<comment type="similarity">
    <text evidence="1 8 9">Belongs to the DNA mismatch repair MutS family.</text>
</comment>
<proteinExistence type="inferred from homology"/>
<evidence type="ECO:0000256" key="4">
    <source>
        <dbReference type="ARBA" id="ARBA00022763"/>
    </source>
</evidence>
<dbReference type="NCBIfam" id="TIGR01070">
    <property type="entry name" value="mutS1"/>
    <property type="match status" value="1"/>
</dbReference>
<evidence type="ECO:0000256" key="8">
    <source>
        <dbReference type="HAMAP-Rule" id="MF_00096"/>
    </source>
</evidence>
<evidence type="ECO:0000256" key="6">
    <source>
        <dbReference type="ARBA" id="ARBA00023125"/>
    </source>
</evidence>
<dbReference type="InterPro" id="IPR036678">
    <property type="entry name" value="MutS_con_dom_sf"/>
</dbReference>
<dbReference type="InterPro" id="IPR027417">
    <property type="entry name" value="P-loop_NTPase"/>
</dbReference>
<keyword evidence="5 8" id="KW-0067">ATP-binding</keyword>
<dbReference type="Pfam" id="PF05188">
    <property type="entry name" value="MutS_II"/>
    <property type="match status" value="1"/>
</dbReference>
<dbReference type="SUPFAM" id="SSF48334">
    <property type="entry name" value="DNA repair protein MutS, domain III"/>
    <property type="match status" value="1"/>
</dbReference>
<dbReference type="FunFam" id="3.40.1170.10:FF:000001">
    <property type="entry name" value="DNA mismatch repair protein MutS"/>
    <property type="match status" value="1"/>
</dbReference>
<comment type="caution">
    <text evidence="11">The sequence shown here is derived from an EMBL/GenBank/DDBJ whole genome shotgun (WGS) entry which is preliminary data.</text>
</comment>
<dbReference type="Gene3D" id="1.10.1420.10">
    <property type="match status" value="2"/>
</dbReference>
<dbReference type="InterPro" id="IPR045076">
    <property type="entry name" value="MutS"/>
</dbReference>
<organism evidence="11 13">
    <name type="scientific">Alkalihalobacillus alcalophilus ATCC 27647 = CGMCC 1.3604</name>
    <dbReference type="NCBI Taxonomy" id="1218173"/>
    <lineage>
        <taxon>Bacteria</taxon>
        <taxon>Bacillati</taxon>
        <taxon>Bacillota</taxon>
        <taxon>Bacilli</taxon>
        <taxon>Bacillales</taxon>
        <taxon>Bacillaceae</taxon>
        <taxon>Alkalihalobacillus</taxon>
    </lineage>
</organism>
<evidence type="ECO:0000256" key="3">
    <source>
        <dbReference type="ARBA" id="ARBA00022741"/>
    </source>
</evidence>
<evidence type="ECO:0000313" key="14">
    <source>
        <dbReference type="Proteomes" id="UP000297014"/>
    </source>
</evidence>
<dbReference type="AlphaFoldDB" id="A0A094WR35"/>
<sequence length="873" mass="99495">MAEQTPMMKQYLEIKAQHADAFLFFRLGDFYELFHEDAIKAAQELEITLTGRGKGDERIPMCGVPHHSAEQYMVRLIEKGYKIAICEQVEDPAVAKGVVKREVVRILTPGTVVDKRMIQEKENNFITSITDFADGTIGFIRTDLSTGENEVTLLNDDVQEIIQELTSSRSKELVVDPQFAEEKLAQIKQAIHVTVSYEENADIISDYVTLTEPLEQKKLQTTFWRMCQYLVRTQKRALNHLQPVVYYPANSYLKIDRHSKRNLELTETLRDKKKQGSLIGVIDQTVTAMGGRMLKKWVEQPLIQQEVIEERLNIVENFSSFYFEREELRDELKEVYDLERLVGRIAYGNVNARELLQLKRSLEKLPAVKSILEKMSKNYSERWFSQSTSYEPLIALLDKSLVEDPPISVKEGGLIKAGFHEELDTYRDASVNGKRWIAELEQKERQLTGIKTLKVGYNKVFGYFIEVTRANVQLLPEGRYERKQTLTNAERYITPELKEKEAIILGAEEKMEQLEYELFLTIRDEAKKYVVSIQELAKSISEIDVLIGFATVAENNRYTKPHFSTENKVNIVGGRHPVVESVIPKGDYVANDVQMQAEREMLLITGPNMAGKSTYMRQLALIVVMAQIGSYVPAEAVELPIFDQIFTRIGAADDLASGQSTFMVEMLETQYALTKASQNSLILLDEIGRGTSTYDGIALAQSIIEYIHDEVKAKTLFSTHYHELTSLEESLDHLKNVHVSATEEDGHVVFLHKVIDGQADRSYGIYVAELAKMPTAVTSRAEELLFQLEQGMKQMPVAASTPFVETVKEEVAVAKEEPTQLSLFPEPAVEIKKEESLTKAEKQLMKKIKEVDVLHLTPFEAMQKVYEWQKSLK</sequence>
<reference evidence="12 14" key="2">
    <citation type="submission" date="2014-01" db="EMBL/GenBank/DDBJ databases">
        <title>Draft genome sequencing of Bacillus alcalophilus CGMCC 1.3604.</title>
        <authorList>
            <person name="Yang J."/>
            <person name="Diao L."/>
            <person name="Yang S."/>
        </authorList>
    </citation>
    <scope>NUCLEOTIDE SEQUENCE [LARGE SCALE GENOMIC DNA]</scope>
    <source>
        <strain evidence="12 14">CGMCC 1.3604</strain>
    </source>
</reference>
<evidence type="ECO:0000256" key="9">
    <source>
        <dbReference type="RuleBase" id="RU003756"/>
    </source>
</evidence>
<dbReference type="GO" id="GO:0003684">
    <property type="term" value="F:damaged DNA binding"/>
    <property type="evidence" value="ECO:0007669"/>
    <property type="project" value="UniProtKB-UniRule"/>
</dbReference>
<dbReference type="SMART" id="SM00533">
    <property type="entry name" value="MUTSd"/>
    <property type="match status" value="1"/>
</dbReference>
<dbReference type="InterPro" id="IPR007860">
    <property type="entry name" value="DNA_mmatch_repair_MutS_con_dom"/>
</dbReference>
<evidence type="ECO:0000313" key="13">
    <source>
        <dbReference type="Proteomes" id="UP000002754"/>
    </source>
</evidence>
<dbReference type="NCBIfam" id="NF003810">
    <property type="entry name" value="PRK05399.1"/>
    <property type="match status" value="1"/>
</dbReference>
<dbReference type="RefSeq" id="WP_003323758.1">
    <property type="nucleotide sequence ID" value="NZ_ALPT02000009.1"/>
</dbReference>
<dbReference type="Proteomes" id="UP000297014">
    <property type="component" value="Unassembled WGS sequence"/>
</dbReference>
<dbReference type="STRING" id="1218173.BALCAV_0203965"/>
<dbReference type="InterPro" id="IPR036187">
    <property type="entry name" value="DNA_mismatch_repair_MutS_sf"/>
</dbReference>
<dbReference type="Pfam" id="PF01624">
    <property type="entry name" value="MutS_I"/>
    <property type="match status" value="1"/>
</dbReference>
<evidence type="ECO:0000256" key="7">
    <source>
        <dbReference type="ARBA" id="ARBA00023204"/>
    </source>
</evidence>
<dbReference type="PANTHER" id="PTHR11361:SF34">
    <property type="entry name" value="DNA MISMATCH REPAIR PROTEIN MSH1, MITOCHONDRIAL"/>
    <property type="match status" value="1"/>
</dbReference>
<dbReference type="Proteomes" id="UP000002754">
    <property type="component" value="Unassembled WGS sequence"/>
</dbReference>
<gene>
    <name evidence="8" type="primary">mutS</name>
    <name evidence="12" type="ORF">AJ85_09065</name>
    <name evidence="11" type="ORF">BALCAV_0203965</name>
</gene>
<evidence type="ECO:0000256" key="1">
    <source>
        <dbReference type="ARBA" id="ARBA00006271"/>
    </source>
</evidence>
<dbReference type="SUPFAM" id="SSF52540">
    <property type="entry name" value="P-loop containing nucleoside triphosphate hydrolases"/>
    <property type="match status" value="1"/>
</dbReference>